<keyword evidence="3" id="KW-0539">Nucleus</keyword>
<organism evidence="5 6">
    <name type="scientific">Aspergillus wentii DTO 134E9</name>
    <dbReference type="NCBI Taxonomy" id="1073089"/>
    <lineage>
        <taxon>Eukaryota</taxon>
        <taxon>Fungi</taxon>
        <taxon>Dikarya</taxon>
        <taxon>Ascomycota</taxon>
        <taxon>Pezizomycotina</taxon>
        <taxon>Eurotiomycetes</taxon>
        <taxon>Eurotiomycetidae</taxon>
        <taxon>Eurotiales</taxon>
        <taxon>Aspergillaceae</taxon>
        <taxon>Aspergillus</taxon>
        <taxon>Aspergillus subgen. Cremei</taxon>
    </lineage>
</organism>
<evidence type="ECO:0000256" key="4">
    <source>
        <dbReference type="SAM" id="MobiDB-lite"/>
    </source>
</evidence>
<dbReference type="Proteomes" id="UP000184383">
    <property type="component" value="Unassembled WGS sequence"/>
</dbReference>
<dbReference type="EMBL" id="KV878209">
    <property type="protein sequence ID" value="OJJ40218.1"/>
    <property type="molecule type" value="Genomic_DNA"/>
</dbReference>
<dbReference type="VEuPathDB" id="FungiDB:ASPWEDRAFT_193946"/>
<evidence type="ECO:0000256" key="2">
    <source>
        <dbReference type="ARBA" id="ARBA00023163"/>
    </source>
</evidence>
<evidence type="ECO:0008006" key="7">
    <source>
        <dbReference type="Google" id="ProtNLM"/>
    </source>
</evidence>
<reference evidence="6" key="1">
    <citation type="journal article" date="2017" name="Genome Biol.">
        <title>Comparative genomics reveals high biological diversity and specific adaptations in the industrially and medically important fungal genus Aspergillus.</title>
        <authorList>
            <person name="de Vries R.P."/>
            <person name="Riley R."/>
            <person name="Wiebenga A."/>
            <person name="Aguilar-Osorio G."/>
            <person name="Amillis S."/>
            <person name="Uchima C.A."/>
            <person name="Anderluh G."/>
            <person name="Asadollahi M."/>
            <person name="Askin M."/>
            <person name="Barry K."/>
            <person name="Battaglia E."/>
            <person name="Bayram O."/>
            <person name="Benocci T."/>
            <person name="Braus-Stromeyer S.A."/>
            <person name="Caldana C."/>
            <person name="Canovas D."/>
            <person name="Cerqueira G.C."/>
            <person name="Chen F."/>
            <person name="Chen W."/>
            <person name="Choi C."/>
            <person name="Clum A."/>
            <person name="Dos Santos R.A."/>
            <person name="Damasio A.R."/>
            <person name="Diallinas G."/>
            <person name="Emri T."/>
            <person name="Fekete E."/>
            <person name="Flipphi M."/>
            <person name="Freyberg S."/>
            <person name="Gallo A."/>
            <person name="Gournas C."/>
            <person name="Habgood R."/>
            <person name="Hainaut M."/>
            <person name="Harispe M.L."/>
            <person name="Henrissat B."/>
            <person name="Hilden K.S."/>
            <person name="Hope R."/>
            <person name="Hossain A."/>
            <person name="Karabika E."/>
            <person name="Karaffa L."/>
            <person name="Karanyi Z."/>
            <person name="Krasevec N."/>
            <person name="Kuo A."/>
            <person name="Kusch H."/>
            <person name="LaButti K."/>
            <person name="Lagendijk E.L."/>
            <person name="Lapidus A."/>
            <person name="Levasseur A."/>
            <person name="Lindquist E."/>
            <person name="Lipzen A."/>
            <person name="Logrieco A.F."/>
            <person name="MacCabe A."/>
            <person name="Maekelae M.R."/>
            <person name="Malavazi I."/>
            <person name="Melin P."/>
            <person name="Meyer V."/>
            <person name="Mielnichuk N."/>
            <person name="Miskei M."/>
            <person name="Molnar A.P."/>
            <person name="Mule G."/>
            <person name="Ngan C.Y."/>
            <person name="Orejas M."/>
            <person name="Orosz E."/>
            <person name="Ouedraogo J.P."/>
            <person name="Overkamp K.M."/>
            <person name="Park H.-S."/>
            <person name="Perrone G."/>
            <person name="Piumi F."/>
            <person name="Punt P.J."/>
            <person name="Ram A.F."/>
            <person name="Ramon A."/>
            <person name="Rauscher S."/>
            <person name="Record E."/>
            <person name="Riano-Pachon D.M."/>
            <person name="Robert V."/>
            <person name="Roehrig J."/>
            <person name="Ruller R."/>
            <person name="Salamov A."/>
            <person name="Salih N.S."/>
            <person name="Samson R.A."/>
            <person name="Sandor E."/>
            <person name="Sanguinetti M."/>
            <person name="Schuetze T."/>
            <person name="Sepcic K."/>
            <person name="Shelest E."/>
            <person name="Sherlock G."/>
            <person name="Sophianopoulou V."/>
            <person name="Squina F.M."/>
            <person name="Sun H."/>
            <person name="Susca A."/>
            <person name="Todd R.B."/>
            <person name="Tsang A."/>
            <person name="Unkles S.E."/>
            <person name="van de Wiele N."/>
            <person name="van Rossen-Uffink D."/>
            <person name="Oliveira J.V."/>
            <person name="Vesth T.C."/>
            <person name="Visser J."/>
            <person name="Yu J.-H."/>
            <person name="Zhou M."/>
            <person name="Andersen M.R."/>
            <person name="Archer D.B."/>
            <person name="Baker S.E."/>
            <person name="Benoit I."/>
            <person name="Brakhage A.A."/>
            <person name="Braus G.H."/>
            <person name="Fischer R."/>
            <person name="Frisvad J.C."/>
            <person name="Goldman G.H."/>
            <person name="Houbraken J."/>
            <person name="Oakley B."/>
            <person name="Pocsi I."/>
            <person name="Scazzocchio C."/>
            <person name="Seiboth B."/>
            <person name="vanKuyk P.A."/>
            <person name="Wortman J."/>
            <person name="Dyer P.S."/>
            <person name="Grigoriev I.V."/>
        </authorList>
    </citation>
    <scope>NUCLEOTIDE SEQUENCE [LARGE SCALE GENOMIC DNA]</scope>
    <source>
        <strain evidence="6">DTO 134E9</strain>
    </source>
</reference>
<gene>
    <name evidence="5" type="ORF">ASPWEDRAFT_193946</name>
</gene>
<dbReference type="STRING" id="1073089.A0A1L9RZH7"/>
<feature type="region of interest" description="Disordered" evidence="4">
    <location>
        <begin position="410"/>
        <end position="437"/>
    </location>
</feature>
<keyword evidence="1" id="KW-0805">Transcription regulation</keyword>
<feature type="compositionally biased region" description="Basic and acidic residues" evidence="4">
    <location>
        <begin position="410"/>
        <end position="419"/>
    </location>
</feature>
<dbReference type="PANTHER" id="PTHR47840">
    <property type="entry name" value="ZN(II)2CYS6 TRANSCRIPTION FACTOR (EUROFUNG)-RELATED"/>
    <property type="match status" value="1"/>
</dbReference>
<dbReference type="CDD" id="cd12148">
    <property type="entry name" value="fungal_TF_MHR"/>
    <property type="match status" value="1"/>
</dbReference>
<dbReference type="PANTHER" id="PTHR47840:SF1">
    <property type="entry name" value="ZN(II)2CYS6 TRANSCRIPTION FACTOR (EUROFUNG)"/>
    <property type="match status" value="1"/>
</dbReference>
<protein>
    <recommendedName>
        <fullName evidence="7">Transcription factor domain-containing protein</fullName>
    </recommendedName>
</protein>
<dbReference type="RefSeq" id="XP_040693894.1">
    <property type="nucleotide sequence ID" value="XM_040832260.1"/>
</dbReference>
<accession>A0A1L9RZH7</accession>
<dbReference type="AlphaFoldDB" id="A0A1L9RZH7"/>
<name>A0A1L9RZH7_ASPWE</name>
<evidence type="ECO:0000313" key="6">
    <source>
        <dbReference type="Proteomes" id="UP000184383"/>
    </source>
</evidence>
<dbReference type="OrthoDB" id="6509908at2759"/>
<keyword evidence="6" id="KW-1185">Reference proteome</keyword>
<proteinExistence type="predicted"/>
<sequence>MCTALPSDNDITAIFNTRSQWWKIWRETFGLAWGDEEDNTLEKFATRAVRSENPSLLGSLLLCFALSTGDHGRYLAPVERWIMADNRITDHEYDFQCLMALGLCFLSALQPRRAWIVYRKANTLLQLAGIHRLHRKSESLDTIFWQLFGEDRWVSLLIGLPYSVPDHLCDLYIPPIDQASPVSFHYQHMTVLTGRVIDSLQSNTGVSLAAVVGVDEQIDKITAQLPPDFLDMAQISIYPEAKEKSARLYRITQIHQLKTFLYLPLFLQHCEGGCRKSGQSHSTHYARTACTSSARTLLEAFLALYDIDPSTASVDNSMKLTSFSALSAAVVLFLNLLADSQATSDELDKALISRTVAVFLACSEGQPRSLCGQCHTALEALVSCSQSLDRGARRQISVPYFGLVQISRRNDGAQEHSRDVNPASDSRVPDQPQSDDNLILLPTLSDDMFFSYNGPWENHEQDSFWSGQGIDAGIDWMNMDFSI</sequence>
<dbReference type="GeneID" id="63748108"/>
<evidence type="ECO:0000256" key="3">
    <source>
        <dbReference type="ARBA" id="ARBA00023242"/>
    </source>
</evidence>
<evidence type="ECO:0000256" key="1">
    <source>
        <dbReference type="ARBA" id="ARBA00023015"/>
    </source>
</evidence>
<keyword evidence="2" id="KW-0804">Transcription</keyword>
<evidence type="ECO:0000313" key="5">
    <source>
        <dbReference type="EMBL" id="OJJ40218.1"/>
    </source>
</evidence>